<accession>A0ABQ5WN37</accession>
<evidence type="ECO:0000256" key="7">
    <source>
        <dbReference type="ARBA" id="ARBA00031828"/>
    </source>
</evidence>
<evidence type="ECO:0000256" key="3">
    <source>
        <dbReference type="ARBA" id="ARBA00022490"/>
    </source>
</evidence>
<comment type="caution">
    <text evidence="8">The sequence shown here is derived from an EMBL/GenBank/DDBJ whole genome shotgun (WGS) entry which is preliminary data.</text>
</comment>
<evidence type="ECO:0000313" key="8">
    <source>
        <dbReference type="EMBL" id="GLQ64932.1"/>
    </source>
</evidence>
<gene>
    <name evidence="8" type="ORF">GCM10007870_05160</name>
</gene>
<dbReference type="InterPro" id="IPR006439">
    <property type="entry name" value="HAD-SF_hydro_IA"/>
</dbReference>
<keyword evidence="5" id="KW-0378">Hydrolase</keyword>
<dbReference type="InterPro" id="IPR029044">
    <property type="entry name" value="Nucleotide-diphossugar_trans"/>
</dbReference>
<dbReference type="Proteomes" id="UP001156629">
    <property type="component" value="Unassembled WGS sequence"/>
</dbReference>
<evidence type="ECO:0000256" key="5">
    <source>
        <dbReference type="ARBA" id="ARBA00022801"/>
    </source>
</evidence>
<dbReference type="PANTHER" id="PTHR42891:SF1">
    <property type="entry name" value="D-GLYCERO-BETA-D-MANNO-HEPTOSE-1,7-BISPHOSPHATE 7-PHOSPHATASE"/>
    <property type="match status" value="1"/>
</dbReference>
<evidence type="ECO:0000256" key="1">
    <source>
        <dbReference type="ARBA" id="ARBA00004496"/>
    </source>
</evidence>
<dbReference type="Gene3D" id="3.90.550.10">
    <property type="entry name" value="Spore Coat Polysaccharide Biosynthesis Protein SpsA, Chain A"/>
    <property type="match status" value="1"/>
</dbReference>
<dbReference type="InterPro" id="IPR036412">
    <property type="entry name" value="HAD-like_sf"/>
</dbReference>
<evidence type="ECO:0000256" key="4">
    <source>
        <dbReference type="ARBA" id="ARBA00022723"/>
    </source>
</evidence>
<name>A0ABQ5WN37_9PROT</name>
<dbReference type="NCBIfam" id="TIGR01509">
    <property type="entry name" value="HAD-SF-IA-v3"/>
    <property type="match status" value="1"/>
</dbReference>
<dbReference type="NCBIfam" id="TIGR01662">
    <property type="entry name" value="HAD-SF-IIIA"/>
    <property type="match status" value="1"/>
</dbReference>
<dbReference type="InterPro" id="IPR006543">
    <property type="entry name" value="Histidinol-phos"/>
</dbReference>
<dbReference type="InterPro" id="IPR004446">
    <property type="entry name" value="Heptose_bisP_phosphatase"/>
</dbReference>
<dbReference type="InterPro" id="IPR006549">
    <property type="entry name" value="HAD-SF_hydro_IIIA"/>
</dbReference>
<dbReference type="InterPro" id="IPR023214">
    <property type="entry name" value="HAD_sf"/>
</dbReference>
<keyword evidence="4" id="KW-0479">Metal-binding</keyword>
<dbReference type="CDD" id="cd07503">
    <property type="entry name" value="HAD_HisB-N"/>
    <property type="match status" value="1"/>
</dbReference>
<keyword evidence="6" id="KW-0119">Carbohydrate metabolism</keyword>
<keyword evidence="9" id="KW-1185">Reference proteome</keyword>
<dbReference type="NCBIfam" id="TIGR01656">
    <property type="entry name" value="Histidinol-ppas"/>
    <property type="match status" value="1"/>
</dbReference>
<dbReference type="Gene3D" id="3.40.50.1000">
    <property type="entry name" value="HAD superfamily/HAD-like"/>
    <property type="match status" value="1"/>
</dbReference>
<protein>
    <recommendedName>
        <fullName evidence="7">D,D-heptose 1,7-bisphosphate phosphatase</fullName>
    </recommendedName>
</protein>
<reference evidence="9" key="1">
    <citation type="journal article" date="2019" name="Int. J. Syst. Evol. Microbiol.">
        <title>The Global Catalogue of Microorganisms (GCM) 10K type strain sequencing project: providing services to taxonomists for standard genome sequencing and annotation.</title>
        <authorList>
            <consortium name="The Broad Institute Genomics Platform"/>
            <consortium name="The Broad Institute Genome Sequencing Center for Infectious Disease"/>
            <person name="Wu L."/>
            <person name="Ma J."/>
        </authorList>
    </citation>
    <scope>NUCLEOTIDE SEQUENCE [LARGE SCALE GENOMIC DNA]</scope>
    <source>
        <strain evidence="9">NBRC 3266</strain>
    </source>
</reference>
<dbReference type="PANTHER" id="PTHR42891">
    <property type="entry name" value="D-GLYCERO-BETA-D-MANNO-HEPTOSE-1,7-BISPHOSPHATE 7-PHOSPHATASE"/>
    <property type="match status" value="1"/>
</dbReference>
<evidence type="ECO:0000256" key="2">
    <source>
        <dbReference type="ARBA" id="ARBA00005628"/>
    </source>
</evidence>
<evidence type="ECO:0000256" key="6">
    <source>
        <dbReference type="ARBA" id="ARBA00023277"/>
    </source>
</evidence>
<dbReference type="Pfam" id="PF13242">
    <property type="entry name" value="Hydrolase_like"/>
    <property type="match status" value="1"/>
</dbReference>
<comment type="similarity">
    <text evidence="2">Belongs to the GmhB family.</text>
</comment>
<dbReference type="SUPFAM" id="SSF56784">
    <property type="entry name" value="HAD-like"/>
    <property type="match status" value="1"/>
</dbReference>
<comment type="subcellular location">
    <subcellularLocation>
        <location evidence="1">Cytoplasm</location>
    </subcellularLocation>
</comment>
<organism evidence="8 9">
    <name type="scientific">Gluconobacter kondonii</name>
    <dbReference type="NCBI Taxonomy" id="941463"/>
    <lineage>
        <taxon>Bacteria</taxon>
        <taxon>Pseudomonadati</taxon>
        <taxon>Pseudomonadota</taxon>
        <taxon>Alphaproteobacteria</taxon>
        <taxon>Acetobacterales</taxon>
        <taxon>Acetobacteraceae</taxon>
        <taxon>Gluconobacter</taxon>
    </lineage>
</organism>
<evidence type="ECO:0000313" key="9">
    <source>
        <dbReference type="Proteomes" id="UP001156629"/>
    </source>
</evidence>
<dbReference type="EMBL" id="BSNV01000002">
    <property type="protein sequence ID" value="GLQ64932.1"/>
    <property type="molecule type" value="Genomic_DNA"/>
</dbReference>
<proteinExistence type="inferred from homology"/>
<keyword evidence="3" id="KW-0963">Cytoplasm</keyword>
<sequence length="283" mass="32081">MLLRQAGPHDKQARMRFEAGNLVSFCGDIEANDQQLINAGLYLFDASICELLTEVCSLEWDVIPRLVENQNLRGMPLTGDFYSFENGSALEKVLGQMSQRLRRPAVFLDRDGVINRDFGWVGTKERFEWEPGAREAIARLCDSGYHVFIVTNQSGIARGFYSENDLVMLMDWVMDSIREYGGTVDDWRYCPMHPEAAIEQYRGYSADRKPEPGMILDLLKRWELDPMCCVVFGDQPTDMQAAKAAGLQSVMIGPESLSDLVPKLNISSYENELLERPRHGIGR</sequence>